<sequence>MTIKTIPFANAANFDTEITSIVASAPGPVLVVFTGDEVPETGKSWCPDCANTLPLIRARVAKHANVTLVEALTGERSLWRDPNNPYRVHAQIKLERIPTLVRWTKSGPGATRLIEDECADEAKLAGLIA</sequence>
<evidence type="ECO:0000259" key="2">
    <source>
        <dbReference type="Pfam" id="PF06110"/>
    </source>
</evidence>
<comment type="caution">
    <text evidence="3">The sequence shown here is derived from an EMBL/GenBank/DDBJ whole genome shotgun (WGS) entry which is preliminary data.</text>
</comment>
<dbReference type="InterPro" id="IPR045108">
    <property type="entry name" value="TXNDC17-like"/>
</dbReference>
<gene>
    <name evidence="3" type="ORF">BCR44DRAFT_46869</name>
</gene>
<protein>
    <recommendedName>
        <fullName evidence="2">Thioredoxin domain-containing protein</fullName>
    </recommendedName>
</protein>
<dbReference type="GO" id="GO:0005829">
    <property type="term" value="C:cytosol"/>
    <property type="evidence" value="ECO:0007669"/>
    <property type="project" value="TreeGrafter"/>
</dbReference>
<dbReference type="GO" id="GO:0047134">
    <property type="term" value="F:protein-disulfide reductase [NAD(P)H] activity"/>
    <property type="evidence" value="ECO:0007669"/>
    <property type="project" value="InterPro"/>
</dbReference>
<feature type="domain" description="Thioredoxin" evidence="2">
    <location>
        <begin position="23"/>
        <end position="122"/>
    </location>
</feature>
<proteinExistence type="inferred from homology"/>
<dbReference type="InterPro" id="IPR010357">
    <property type="entry name" value="TXNDC17_dom"/>
</dbReference>
<dbReference type="AlphaFoldDB" id="A0A1Y2H4C0"/>
<evidence type="ECO:0000313" key="4">
    <source>
        <dbReference type="Proteomes" id="UP000193411"/>
    </source>
</evidence>
<dbReference type="Gene3D" id="3.40.30.10">
    <property type="entry name" value="Glutaredoxin"/>
    <property type="match status" value="1"/>
</dbReference>
<accession>A0A1Y2H4C0</accession>
<organism evidence="3 4">
    <name type="scientific">Catenaria anguillulae PL171</name>
    <dbReference type="NCBI Taxonomy" id="765915"/>
    <lineage>
        <taxon>Eukaryota</taxon>
        <taxon>Fungi</taxon>
        <taxon>Fungi incertae sedis</taxon>
        <taxon>Blastocladiomycota</taxon>
        <taxon>Blastocladiomycetes</taxon>
        <taxon>Blastocladiales</taxon>
        <taxon>Catenariaceae</taxon>
        <taxon>Catenaria</taxon>
    </lineage>
</organism>
<reference evidence="3 4" key="1">
    <citation type="submission" date="2016-07" db="EMBL/GenBank/DDBJ databases">
        <title>Pervasive Adenine N6-methylation of Active Genes in Fungi.</title>
        <authorList>
            <consortium name="DOE Joint Genome Institute"/>
            <person name="Mondo S.J."/>
            <person name="Dannebaum R.O."/>
            <person name="Kuo R.C."/>
            <person name="Labutti K."/>
            <person name="Haridas S."/>
            <person name="Kuo A."/>
            <person name="Salamov A."/>
            <person name="Ahrendt S.R."/>
            <person name="Lipzen A."/>
            <person name="Sullivan W."/>
            <person name="Andreopoulos W.B."/>
            <person name="Clum A."/>
            <person name="Lindquist E."/>
            <person name="Daum C."/>
            <person name="Ramamoorthy G.K."/>
            <person name="Gryganskyi A."/>
            <person name="Culley D."/>
            <person name="Magnuson J.K."/>
            <person name="James T.Y."/>
            <person name="O'Malley M.A."/>
            <person name="Stajich J.E."/>
            <person name="Spatafora J.W."/>
            <person name="Visel A."/>
            <person name="Grigoriev I.V."/>
        </authorList>
    </citation>
    <scope>NUCLEOTIDE SEQUENCE [LARGE SCALE GENOMIC DNA]</scope>
    <source>
        <strain evidence="3 4">PL171</strain>
    </source>
</reference>
<dbReference type="PANTHER" id="PTHR12452:SF0">
    <property type="entry name" value="THIOREDOXIN DOMAIN-CONTAINING PROTEIN 17"/>
    <property type="match status" value="1"/>
</dbReference>
<dbReference type="PANTHER" id="PTHR12452">
    <property type="entry name" value="42-9-9 PROTEIN-RELATED"/>
    <property type="match status" value="1"/>
</dbReference>
<comment type="similarity">
    <text evidence="1">Belongs to the thioredoxin family.</text>
</comment>
<dbReference type="InterPro" id="IPR036249">
    <property type="entry name" value="Thioredoxin-like_sf"/>
</dbReference>
<dbReference type="SUPFAM" id="SSF52833">
    <property type="entry name" value="Thioredoxin-like"/>
    <property type="match status" value="1"/>
</dbReference>
<dbReference type="Pfam" id="PF06110">
    <property type="entry name" value="TXD17-like_Trx"/>
    <property type="match status" value="1"/>
</dbReference>
<name>A0A1Y2H4C0_9FUNG</name>
<keyword evidence="4" id="KW-1185">Reference proteome</keyword>
<evidence type="ECO:0000313" key="3">
    <source>
        <dbReference type="EMBL" id="ORZ29399.1"/>
    </source>
</evidence>
<dbReference type="OrthoDB" id="78947at2759"/>
<dbReference type="Proteomes" id="UP000193411">
    <property type="component" value="Unassembled WGS sequence"/>
</dbReference>
<dbReference type="STRING" id="765915.A0A1Y2H4C0"/>
<dbReference type="EMBL" id="MCFL01000204">
    <property type="protein sequence ID" value="ORZ29399.1"/>
    <property type="molecule type" value="Genomic_DNA"/>
</dbReference>
<evidence type="ECO:0000256" key="1">
    <source>
        <dbReference type="ARBA" id="ARBA00008987"/>
    </source>
</evidence>